<keyword evidence="3" id="KW-0560">Oxidoreductase</keyword>
<dbReference type="PANTHER" id="PTHR45348:SF2">
    <property type="entry name" value="ZINC-TYPE ALCOHOL DEHYDROGENASE-LIKE PROTEIN C2E1P3.01"/>
    <property type="match status" value="1"/>
</dbReference>
<dbReference type="SUPFAM" id="SSF51735">
    <property type="entry name" value="NAD(P)-binding Rossmann-fold domains"/>
    <property type="match status" value="1"/>
</dbReference>
<dbReference type="InterPro" id="IPR013149">
    <property type="entry name" value="ADH-like_C"/>
</dbReference>
<evidence type="ECO:0000256" key="1">
    <source>
        <dbReference type="ARBA" id="ARBA00008072"/>
    </source>
</evidence>
<proteinExistence type="inferred from homology"/>
<dbReference type="Proteomes" id="UP001305779">
    <property type="component" value="Unassembled WGS sequence"/>
</dbReference>
<dbReference type="PANTHER" id="PTHR45348">
    <property type="entry name" value="HYPOTHETICAL OXIDOREDUCTASE (EUROFUNG)"/>
    <property type="match status" value="1"/>
</dbReference>
<evidence type="ECO:0000256" key="2">
    <source>
        <dbReference type="ARBA" id="ARBA00011245"/>
    </source>
</evidence>
<protein>
    <recommendedName>
        <fullName evidence="4">Enoyl reductase (ER) domain-containing protein</fullName>
    </recommendedName>
</protein>
<comment type="caution">
    <text evidence="5">The sequence shown here is derived from an EMBL/GenBank/DDBJ whole genome shotgun (WGS) entry which is preliminary data.</text>
</comment>
<sequence>MTAKASYANEAAFLVAKNTPLQLGSSSYTPLGIDEMVVKNVAVAVNPYDWIIQEVANIAVSWVKLPFILGTDVAGDIVEVGANVTRFRKGDRVVAHAIGLDKRVNRACEGGFQQYTVIRPNLTSQIPDSMSYETACVIPLAFSTASCGLFQQRFLAIPSPRIDPVPVGKTLLVWGGSTAVGCNAIQLARAAGCEVIATASPKNHEYLMTLGAAKVFDYRSETVVDDIIAAFRGRKTAGAAAIGTGSLNKCIDVLSGCEGSKFVSGATLDLPPFPKSGPDFPRFVLTVVGRLMWLTIKARMNGVRFEMINGSELVANEVGKMVYEDFLPTALKKGKFIPAPPPRVVGHGLEKVQEAMDLSKKGVSAEKLVVRL</sequence>
<name>A0ABR0EH74_ZASCE</name>
<dbReference type="Gene3D" id="3.40.50.720">
    <property type="entry name" value="NAD(P)-binding Rossmann-like Domain"/>
    <property type="match status" value="1"/>
</dbReference>
<evidence type="ECO:0000313" key="5">
    <source>
        <dbReference type="EMBL" id="KAK4500586.1"/>
    </source>
</evidence>
<dbReference type="InterPro" id="IPR013154">
    <property type="entry name" value="ADH-like_N"/>
</dbReference>
<dbReference type="Pfam" id="PF00107">
    <property type="entry name" value="ADH_zinc_N"/>
    <property type="match status" value="1"/>
</dbReference>
<dbReference type="SMART" id="SM00829">
    <property type="entry name" value="PKS_ER"/>
    <property type="match status" value="1"/>
</dbReference>
<dbReference type="InterPro" id="IPR011032">
    <property type="entry name" value="GroES-like_sf"/>
</dbReference>
<dbReference type="Gene3D" id="3.90.180.10">
    <property type="entry name" value="Medium-chain alcohol dehydrogenases, catalytic domain"/>
    <property type="match status" value="1"/>
</dbReference>
<dbReference type="Pfam" id="PF08240">
    <property type="entry name" value="ADH_N"/>
    <property type="match status" value="1"/>
</dbReference>
<dbReference type="InterPro" id="IPR047122">
    <property type="entry name" value="Trans-enoyl_RdTase-like"/>
</dbReference>
<dbReference type="EMBL" id="JAXOVC010000006">
    <property type="protein sequence ID" value="KAK4500586.1"/>
    <property type="molecule type" value="Genomic_DNA"/>
</dbReference>
<evidence type="ECO:0000259" key="4">
    <source>
        <dbReference type="SMART" id="SM00829"/>
    </source>
</evidence>
<feature type="domain" description="Enoyl reductase (ER)" evidence="4">
    <location>
        <begin position="18"/>
        <end position="370"/>
    </location>
</feature>
<evidence type="ECO:0000313" key="6">
    <source>
        <dbReference type="Proteomes" id="UP001305779"/>
    </source>
</evidence>
<comment type="subunit">
    <text evidence="2">Monomer.</text>
</comment>
<dbReference type="CDD" id="cd08249">
    <property type="entry name" value="enoyl_reductase_like"/>
    <property type="match status" value="1"/>
</dbReference>
<organism evidence="5 6">
    <name type="scientific">Zasmidium cellare</name>
    <name type="common">Wine cellar mold</name>
    <name type="synonym">Racodium cellare</name>
    <dbReference type="NCBI Taxonomy" id="395010"/>
    <lineage>
        <taxon>Eukaryota</taxon>
        <taxon>Fungi</taxon>
        <taxon>Dikarya</taxon>
        <taxon>Ascomycota</taxon>
        <taxon>Pezizomycotina</taxon>
        <taxon>Dothideomycetes</taxon>
        <taxon>Dothideomycetidae</taxon>
        <taxon>Mycosphaerellales</taxon>
        <taxon>Mycosphaerellaceae</taxon>
        <taxon>Zasmidium</taxon>
    </lineage>
</organism>
<dbReference type="InterPro" id="IPR036291">
    <property type="entry name" value="NAD(P)-bd_dom_sf"/>
</dbReference>
<accession>A0ABR0EH74</accession>
<comment type="similarity">
    <text evidence="1">Belongs to the zinc-containing alcohol dehydrogenase family.</text>
</comment>
<evidence type="ECO:0000256" key="3">
    <source>
        <dbReference type="ARBA" id="ARBA00023002"/>
    </source>
</evidence>
<keyword evidence="6" id="KW-1185">Reference proteome</keyword>
<reference evidence="5 6" key="1">
    <citation type="journal article" date="2023" name="G3 (Bethesda)">
        <title>A chromosome-level genome assembly of Zasmidium syzygii isolated from banana leaves.</title>
        <authorList>
            <person name="van Westerhoven A.C."/>
            <person name="Mehrabi R."/>
            <person name="Talebi R."/>
            <person name="Steentjes M.B.F."/>
            <person name="Corcolon B."/>
            <person name="Chong P.A."/>
            <person name="Kema G.H.J."/>
            <person name="Seidl M.F."/>
        </authorList>
    </citation>
    <scope>NUCLEOTIDE SEQUENCE [LARGE SCALE GENOMIC DNA]</scope>
    <source>
        <strain evidence="5 6">P124</strain>
    </source>
</reference>
<dbReference type="InterPro" id="IPR020843">
    <property type="entry name" value="ER"/>
</dbReference>
<dbReference type="SUPFAM" id="SSF50129">
    <property type="entry name" value="GroES-like"/>
    <property type="match status" value="1"/>
</dbReference>
<gene>
    <name evidence="5" type="ORF">PRZ48_008775</name>
</gene>